<dbReference type="PANTHER" id="PTHR24422">
    <property type="entry name" value="CHEMOTAXIS PROTEIN METHYLTRANSFERASE"/>
    <property type="match status" value="1"/>
</dbReference>
<evidence type="ECO:0000313" key="5">
    <source>
        <dbReference type="EMBL" id="MYM70925.1"/>
    </source>
</evidence>
<accession>A0A7X4GXE0</accession>
<dbReference type="InterPro" id="IPR004090">
    <property type="entry name" value="Chemotax_Me-accpt_rcpt"/>
</dbReference>
<dbReference type="GO" id="GO:0004888">
    <property type="term" value="F:transmembrane signaling receptor activity"/>
    <property type="evidence" value="ECO:0007669"/>
    <property type="project" value="InterPro"/>
</dbReference>
<dbReference type="InterPro" id="IPR001610">
    <property type="entry name" value="PAC"/>
</dbReference>
<feature type="domain" description="PAS" evidence="3">
    <location>
        <begin position="396"/>
        <end position="426"/>
    </location>
</feature>
<name>A0A7X4GXE0_9BURK</name>
<dbReference type="GO" id="GO:0016020">
    <property type="term" value="C:membrane"/>
    <property type="evidence" value="ECO:0007669"/>
    <property type="project" value="InterPro"/>
</dbReference>
<dbReference type="Gene3D" id="1.10.287.950">
    <property type="entry name" value="Methyl-accepting chemotaxis protein"/>
    <property type="match status" value="1"/>
</dbReference>
<dbReference type="InterPro" id="IPR013655">
    <property type="entry name" value="PAS_fold_3"/>
</dbReference>
<feature type="domain" description="PAC" evidence="4">
    <location>
        <begin position="89"/>
        <end position="141"/>
    </location>
</feature>
<dbReference type="AlphaFoldDB" id="A0A7X4GXE0"/>
<dbReference type="InterPro" id="IPR004089">
    <property type="entry name" value="MCPsignal_dom"/>
</dbReference>
<dbReference type="EMBL" id="WWCR01000001">
    <property type="protein sequence ID" value="MYM70925.1"/>
    <property type="molecule type" value="Genomic_DNA"/>
</dbReference>
<feature type="domain" description="PAC" evidence="4">
    <location>
        <begin position="333"/>
        <end position="385"/>
    </location>
</feature>
<dbReference type="Pfam" id="PF08448">
    <property type="entry name" value="PAS_4"/>
    <property type="match status" value="1"/>
</dbReference>
<dbReference type="SMART" id="SM00091">
    <property type="entry name" value="PAS"/>
    <property type="match status" value="5"/>
</dbReference>
<dbReference type="PROSITE" id="PS50113">
    <property type="entry name" value="PAC"/>
    <property type="match status" value="4"/>
</dbReference>
<dbReference type="PANTHER" id="PTHR24422:SF10">
    <property type="entry name" value="CHEMOTAXIS PROTEIN METHYLTRANSFERASE 2"/>
    <property type="match status" value="1"/>
</dbReference>
<dbReference type="SMART" id="SM00086">
    <property type="entry name" value="PAC"/>
    <property type="match status" value="5"/>
</dbReference>
<feature type="domain" description="PAS" evidence="3">
    <location>
        <begin position="13"/>
        <end position="60"/>
    </location>
</feature>
<dbReference type="GO" id="GO:0007165">
    <property type="term" value="P:signal transduction"/>
    <property type="evidence" value="ECO:0007669"/>
    <property type="project" value="UniProtKB-KW"/>
</dbReference>
<dbReference type="GO" id="GO:0006935">
    <property type="term" value="P:chemotaxis"/>
    <property type="evidence" value="ECO:0007669"/>
    <property type="project" value="InterPro"/>
</dbReference>
<keyword evidence="1" id="KW-0807">Transducer</keyword>
<evidence type="ECO:0000256" key="1">
    <source>
        <dbReference type="PROSITE-ProRule" id="PRU00284"/>
    </source>
</evidence>
<dbReference type="Proteomes" id="UP000469734">
    <property type="component" value="Unassembled WGS sequence"/>
</dbReference>
<feature type="domain" description="PAS" evidence="3">
    <location>
        <begin position="518"/>
        <end position="548"/>
    </location>
</feature>
<evidence type="ECO:0000313" key="6">
    <source>
        <dbReference type="Proteomes" id="UP000469734"/>
    </source>
</evidence>
<dbReference type="InterPro" id="IPR013656">
    <property type="entry name" value="PAS_4"/>
</dbReference>
<dbReference type="SUPFAM" id="SSF55785">
    <property type="entry name" value="PYP-like sensor domain (PAS domain)"/>
    <property type="match status" value="5"/>
</dbReference>
<feature type="domain" description="PAS" evidence="3">
    <location>
        <begin position="274"/>
        <end position="303"/>
    </location>
</feature>
<feature type="domain" description="PAC" evidence="4">
    <location>
        <begin position="577"/>
        <end position="629"/>
    </location>
</feature>
<evidence type="ECO:0000259" key="3">
    <source>
        <dbReference type="PROSITE" id="PS50112"/>
    </source>
</evidence>
<dbReference type="Pfam" id="PF13426">
    <property type="entry name" value="PAS_9"/>
    <property type="match status" value="1"/>
</dbReference>
<dbReference type="NCBIfam" id="TIGR00229">
    <property type="entry name" value="sensory_box"/>
    <property type="match status" value="5"/>
</dbReference>
<dbReference type="Pfam" id="PF08447">
    <property type="entry name" value="PAS_3"/>
    <property type="match status" value="3"/>
</dbReference>
<dbReference type="InterPro" id="IPR050903">
    <property type="entry name" value="Bact_Chemotaxis_MeTrfase"/>
</dbReference>
<organism evidence="5 6">
    <name type="scientific">Duganella margarita</name>
    <dbReference type="NCBI Taxonomy" id="2692170"/>
    <lineage>
        <taxon>Bacteria</taxon>
        <taxon>Pseudomonadati</taxon>
        <taxon>Pseudomonadota</taxon>
        <taxon>Betaproteobacteria</taxon>
        <taxon>Burkholderiales</taxon>
        <taxon>Oxalobacteraceae</taxon>
        <taxon>Telluria group</taxon>
        <taxon>Duganella</taxon>
    </lineage>
</organism>
<evidence type="ECO:0000259" key="2">
    <source>
        <dbReference type="PROSITE" id="PS50111"/>
    </source>
</evidence>
<reference evidence="5 6" key="1">
    <citation type="submission" date="2019-12" db="EMBL/GenBank/DDBJ databases">
        <title>Novel species isolated from a subtropical stream in China.</title>
        <authorList>
            <person name="Lu H."/>
        </authorList>
    </citation>
    <scope>NUCLEOTIDE SEQUENCE [LARGE SCALE GENOMIC DNA]</scope>
    <source>
        <strain evidence="5 6">FT134W</strain>
    </source>
</reference>
<dbReference type="Gene3D" id="3.30.450.20">
    <property type="entry name" value="PAS domain"/>
    <property type="match status" value="5"/>
</dbReference>
<proteinExistence type="predicted"/>
<dbReference type="CDD" id="cd00130">
    <property type="entry name" value="PAS"/>
    <property type="match status" value="5"/>
</dbReference>
<protein>
    <submittedName>
        <fullName evidence="5">PAS domain S-box protein</fullName>
    </submittedName>
</protein>
<evidence type="ECO:0000259" key="4">
    <source>
        <dbReference type="PROSITE" id="PS50113"/>
    </source>
</evidence>
<feature type="domain" description="Methyl-accepting transducer" evidence="2">
    <location>
        <begin position="628"/>
        <end position="816"/>
    </location>
</feature>
<feature type="domain" description="PAC" evidence="4">
    <location>
        <begin position="455"/>
        <end position="507"/>
    </location>
</feature>
<dbReference type="SMART" id="SM00283">
    <property type="entry name" value="MA"/>
    <property type="match status" value="1"/>
</dbReference>
<dbReference type="InterPro" id="IPR035965">
    <property type="entry name" value="PAS-like_dom_sf"/>
</dbReference>
<dbReference type="Pfam" id="PF00015">
    <property type="entry name" value="MCPsignal"/>
    <property type="match status" value="1"/>
</dbReference>
<gene>
    <name evidence="5" type="ORF">GTP56_01775</name>
</gene>
<dbReference type="PROSITE" id="PS50111">
    <property type="entry name" value="CHEMOTAXIS_TRANSDUC_2"/>
    <property type="match status" value="1"/>
</dbReference>
<dbReference type="InterPro" id="IPR000700">
    <property type="entry name" value="PAS-assoc_C"/>
</dbReference>
<dbReference type="PROSITE" id="PS50112">
    <property type="entry name" value="PAS"/>
    <property type="match status" value="5"/>
</dbReference>
<comment type="caution">
    <text evidence="5">The sequence shown here is derived from an EMBL/GenBank/DDBJ whole genome shotgun (WGS) entry which is preliminary data.</text>
</comment>
<feature type="domain" description="PAS" evidence="3">
    <location>
        <begin position="156"/>
        <end position="182"/>
    </location>
</feature>
<dbReference type="RefSeq" id="WP_161048756.1">
    <property type="nucleotide sequence ID" value="NZ_WWCR01000001.1"/>
</dbReference>
<dbReference type="SUPFAM" id="SSF58104">
    <property type="entry name" value="Methyl-accepting chemotaxis protein (MCP) signaling domain"/>
    <property type="match status" value="1"/>
</dbReference>
<sequence length="816" mass="89939">MTDLSTAVAPALAMQRAVTVFDAINRTQGVVEYDPDGRVLDANQNFLDLMGYTRDQITGRDHRIFCCQQFIASEAYGDLWRQLALGQPDTGEYKRLTSNGSLVWLQGSYNPVFDDDGKVVKVVQLARDITVRKTRAADHDGKMAAIHRVHAVTEFSTSGAVLSVNDNFTAIFGYAPEEVLGKPHRLFCDRDEAQSPEYAEFWQQLAAGGFQVGKFRRVTKDGRRIWISGSYSAVLGPDGDPVKIVEYASDITTVIHANLEFEGKVAALDRVQAVVEFDLHGRVLHANQNFLDAFGYAADELLGGSHAMLCEPAFSQSTEYHGFWRHLASGGYHAGEFKRLTRDGRVIWVQASYNPIFDDEGQPVKVVKFATDITDAKTRAADSAGRNAAVDRVQAVIEFDLQGRVLTANENFLAVIGYGLDEIKGQHHRMFCDAEFAHSPEYMTFWDRLGRGEFHAGEFLRRTKQGKDIWILASYNPIFDADGKPYKVVKFATDVTEQKRLHADIKSKLDAIGRSQAVIEFDLRGEVISANENFLRTLGYTVDDVLGQHHSMFCEPELVQSSEYRHFWANLAQGLYQSGRFRRRARHGAEVWILATYNPILDFNGKPYKVVKFAMDITDQVLREQAITQKVQAIAQLLAGLTNSINEIARGSERSSGLAGQTQSEAHEGGQLVDSARAANQAIQTSSGEVHEIVDAIGDIAAQTHLLAFNAAIEAARAGEHGKGFSVVANEVRKLAEKSAGAAREISKLINQTVSRVDEGTRLSGEVEAAFARIVKSVATTRESIASIHQSTAAQAAATSDVAGLLQDLERMTARA</sequence>
<dbReference type="InterPro" id="IPR000014">
    <property type="entry name" value="PAS"/>
</dbReference>
<dbReference type="PRINTS" id="PR00260">
    <property type="entry name" value="CHEMTRNSDUCR"/>
</dbReference>